<evidence type="ECO:0000256" key="5">
    <source>
        <dbReference type="ARBA" id="ARBA00012655"/>
    </source>
</evidence>
<keyword evidence="6" id="KW-0808">Transferase</keyword>
<dbReference type="CDD" id="cd13645">
    <property type="entry name" value="PBP2_HuPBGD_like"/>
    <property type="match status" value="1"/>
</dbReference>
<evidence type="ECO:0000256" key="8">
    <source>
        <dbReference type="ARBA" id="ARBA00033064"/>
    </source>
</evidence>
<name>A0A6C0SMT0_HALPA</name>
<feature type="domain" description="Porphobilinogen deaminase N-terminal" evidence="9">
    <location>
        <begin position="15"/>
        <end position="229"/>
    </location>
</feature>
<dbReference type="PANTHER" id="PTHR11557">
    <property type="entry name" value="PORPHOBILINOGEN DEAMINASE"/>
    <property type="match status" value="1"/>
</dbReference>
<evidence type="ECO:0000256" key="6">
    <source>
        <dbReference type="ARBA" id="ARBA00022679"/>
    </source>
</evidence>
<dbReference type="SUPFAM" id="SSF54782">
    <property type="entry name" value="Porphobilinogen deaminase (hydroxymethylbilane synthase), C-terminal domain"/>
    <property type="match status" value="1"/>
</dbReference>
<comment type="similarity">
    <text evidence="4">Belongs to the HMBS family.</text>
</comment>
<dbReference type="UniPathway" id="UPA00251">
    <property type="reaction ID" value="UER00319"/>
</dbReference>
<proteinExistence type="evidence at transcript level"/>
<evidence type="ECO:0000313" key="11">
    <source>
        <dbReference type="EMBL" id="QIA61831.1"/>
    </source>
</evidence>
<dbReference type="AlphaFoldDB" id="A0A6C0SMT0"/>
<evidence type="ECO:0000256" key="7">
    <source>
        <dbReference type="ARBA" id="ARBA00023244"/>
    </source>
</evidence>
<reference evidence="11" key="2">
    <citation type="journal article" date="2020" name="PLoS ONE">
        <title>Iron metabolic pathways in the processes of sponge plasticity.</title>
        <authorList>
            <person name="Finoshin A.D."/>
            <person name="Adameyko K.I."/>
            <person name="Mikhailov K.V."/>
            <person name="Kravchuk O.I."/>
            <person name="Georgiev A.A."/>
            <person name="Gornostaev N.G."/>
            <person name="Kosevich I.A."/>
            <person name="Mikhailov V.S."/>
            <person name="Gazizova G.R."/>
            <person name="Shagimardanova E.I."/>
            <person name="Gusev O.A."/>
            <person name="Lyupina Y.V."/>
        </authorList>
    </citation>
    <scope>NUCLEOTIDE SEQUENCE</scope>
</reference>
<evidence type="ECO:0000256" key="3">
    <source>
        <dbReference type="ARBA" id="ARBA00004735"/>
    </source>
</evidence>
<protein>
    <recommendedName>
        <fullName evidence="5">hydroxymethylbilane synthase</fullName>
        <ecNumber evidence="5">2.5.1.61</ecNumber>
    </recommendedName>
    <alternativeName>
        <fullName evidence="8">Hydroxymethylbilane synthase</fullName>
    </alternativeName>
</protein>
<dbReference type="GO" id="GO:0004418">
    <property type="term" value="F:hydroxymethylbilane synthase activity"/>
    <property type="evidence" value="ECO:0007669"/>
    <property type="project" value="UniProtKB-EC"/>
</dbReference>
<dbReference type="PROSITE" id="PS00533">
    <property type="entry name" value="PORPHOBILINOGEN_DEAM"/>
    <property type="match status" value="1"/>
</dbReference>
<evidence type="ECO:0000256" key="4">
    <source>
        <dbReference type="ARBA" id="ARBA00005638"/>
    </source>
</evidence>
<dbReference type="InterPro" id="IPR022417">
    <property type="entry name" value="Porphobilin_deaminase_N"/>
</dbReference>
<sequence length="344" mass="37381">MDKKNLDESGVPSVIRVGSRSSELAMIQTRTIISALSALYPTINFEVITMKTIGDKILDKALPKIGQTNLFTKELEIALAANQIDMITHSLKDLPTTLPPNMQISVIYKRDNPTDALVLHPKHKGLRIDTLPKGSIIGTSSLRRIAFLKRNYPDLIFQDIRGNLNTRLRKLDEGDGDITYDAIVLATAGLIRMGWQSRLSHELDTTVCMYAVGQGALAVETRSDDDVINKLLSPLNDPDTVVCCTAERALLHSLGGGCSVPVGTCSSIDPDNHTLCIDGAVLSLDGKDIVKDIVTFVLPSSYRELGFSELSGIVTKVGYDLAEKLHEQGAGPVLAKAKEYIEAV</sequence>
<dbReference type="InterPro" id="IPR036803">
    <property type="entry name" value="Porphobilinogen_deaminase_C_sf"/>
</dbReference>
<dbReference type="HAMAP" id="MF_00260">
    <property type="entry name" value="Porphobil_deam"/>
    <property type="match status" value="1"/>
</dbReference>
<evidence type="ECO:0000259" key="9">
    <source>
        <dbReference type="Pfam" id="PF01379"/>
    </source>
</evidence>
<dbReference type="InterPro" id="IPR022419">
    <property type="entry name" value="Porphobilin_deaminase_cofac_BS"/>
</dbReference>
<evidence type="ECO:0000256" key="1">
    <source>
        <dbReference type="ARBA" id="ARBA00001916"/>
    </source>
</evidence>
<evidence type="ECO:0000256" key="2">
    <source>
        <dbReference type="ARBA" id="ARBA00002869"/>
    </source>
</evidence>
<keyword evidence="7" id="KW-0627">Porphyrin biosynthesis</keyword>
<evidence type="ECO:0000259" key="10">
    <source>
        <dbReference type="Pfam" id="PF03900"/>
    </source>
</evidence>
<organism evidence="11">
    <name type="scientific">Halichondria panicea</name>
    <name type="common">Breadcrumb sponge</name>
    <dbReference type="NCBI Taxonomy" id="6063"/>
    <lineage>
        <taxon>Eukaryota</taxon>
        <taxon>Metazoa</taxon>
        <taxon>Porifera</taxon>
        <taxon>Demospongiae</taxon>
        <taxon>Heteroscleromorpha</taxon>
        <taxon>Suberitida</taxon>
        <taxon>Halichondriidae</taxon>
        <taxon>Halichondria</taxon>
        <taxon>Halichondria (Halichondria)</taxon>
    </lineage>
</organism>
<dbReference type="PIRSF" id="PIRSF001438">
    <property type="entry name" value="4pyrrol_synth_OHMeBilane_synth"/>
    <property type="match status" value="1"/>
</dbReference>
<dbReference type="NCBIfam" id="TIGR00212">
    <property type="entry name" value="hemC"/>
    <property type="match status" value="1"/>
</dbReference>
<dbReference type="GO" id="GO:0005737">
    <property type="term" value="C:cytoplasm"/>
    <property type="evidence" value="ECO:0007669"/>
    <property type="project" value="TreeGrafter"/>
</dbReference>
<dbReference type="InterPro" id="IPR022418">
    <property type="entry name" value="Porphobilinogen_deaminase_C"/>
</dbReference>
<dbReference type="FunFam" id="3.40.190.10:FF:000005">
    <property type="entry name" value="Porphobilinogen deaminase"/>
    <property type="match status" value="1"/>
</dbReference>
<dbReference type="Pfam" id="PF03900">
    <property type="entry name" value="Porphobil_deamC"/>
    <property type="match status" value="1"/>
</dbReference>
<dbReference type="Pfam" id="PF01379">
    <property type="entry name" value="Porphobil_deam"/>
    <property type="match status" value="1"/>
</dbReference>
<dbReference type="EC" id="2.5.1.61" evidence="5"/>
<feature type="domain" description="Porphobilinogen deaminase C-terminal" evidence="10">
    <location>
        <begin position="242"/>
        <end position="292"/>
    </location>
</feature>
<reference evidence="11" key="1">
    <citation type="submission" date="2019-06" db="EMBL/GenBank/DDBJ databases">
        <authorList>
            <person name="Adameyko K."/>
            <person name="Finoshin A."/>
            <person name="Mikhailov K."/>
            <person name="Kravchuk O."/>
            <person name="Gusev O."/>
            <person name="Shagimardanova E."/>
            <person name="Lyupina Y."/>
        </authorList>
    </citation>
    <scope>NUCLEOTIDE SEQUENCE</scope>
</reference>
<dbReference type="SUPFAM" id="SSF53850">
    <property type="entry name" value="Periplasmic binding protein-like II"/>
    <property type="match status" value="1"/>
</dbReference>
<dbReference type="Gene3D" id="3.40.190.10">
    <property type="entry name" value="Periplasmic binding protein-like II"/>
    <property type="match status" value="2"/>
</dbReference>
<dbReference type="InterPro" id="IPR000860">
    <property type="entry name" value="HemC"/>
</dbReference>
<dbReference type="Gene3D" id="3.30.160.40">
    <property type="entry name" value="Porphobilinogen deaminase, C-terminal domain"/>
    <property type="match status" value="1"/>
</dbReference>
<accession>A0A6C0SMT0</accession>
<dbReference type="GO" id="GO:0006782">
    <property type="term" value="P:protoporphyrinogen IX biosynthetic process"/>
    <property type="evidence" value="ECO:0007669"/>
    <property type="project" value="UniProtKB-UniPathway"/>
</dbReference>
<dbReference type="EMBL" id="MN103201">
    <property type="protein sequence ID" value="QIA61831.1"/>
    <property type="molecule type" value="mRNA"/>
</dbReference>
<dbReference type="PANTHER" id="PTHR11557:SF0">
    <property type="entry name" value="PORPHOBILINOGEN DEAMINASE"/>
    <property type="match status" value="1"/>
</dbReference>
<dbReference type="FunFam" id="3.40.190.10:FF:000004">
    <property type="entry name" value="Porphobilinogen deaminase"/>
    <property type="match status" value="1"/>
</dbReference>
<dbReference type="PRINTS" id="PR00151">
    <property type="entry name" value="PORPHBDMNASE"/>
</dbReference>
<comment type="function">
    <text evidence="2">Tetrapolymerization of the monopyrrole PBG into the hydroxymethylbilane pre-uroporphyrinogen in several discrete steps.</text>
</comment>
<comment type="pathway">
    <text evidence="3">Porphyrin-containing compound metabolism; protoporphyrin-IX biosynthesis; coproporphyrinogen-III from 5-aminolevulinate: step 2/4.</text>
</comment>
<comment type="cofactor">
    <cofactor evidence="1">
        <name>dipyrromethane</name>
        <dbReference type="ChEBI" id="CHEBI:60342"/>
    </cofactor>
</comment>